<gene>
    <name evidence="2" type="ORF">MNEG_0097</name>
</gene>
<evidence type="ECO:0000256" key="1">
    <source>
        <dbReference type="SAM" id="MobiDB-lite"/>
    </source>
</evidence>
<dbReference type="PANTHER" id="PTHR13271:SF137">
    <property type="entry name" value="SET DOMAIN-CONTAINING PROTEIN"/>
    <property type="match status" value="1"/>
</dbReference>
<dbReference type="InterPro" id="IPR046341">
    <property type="entry name" value="SET_dom_sf"/>
</dbReference>
<sequence length="523" mass="56205">METPRVVNVRTTPLGRGLVAAADVARGPIASVPIYNALVLCDDPLGGISVFSDRQQREWQERHGEMPPELADFIQGEERWDARMAAWLLWLRRHKGYLWRRYLALLPREEDMACLLNFQGPDEMDELQFADLKREAEIQANWASHLHRQLFASAGGGGAGTAPAGSSSASGRRKAVGQLASLDLSRDLKTSLWALSMVRSRTFSDDVNGEALTLMVPYCDLANHGGNEHNTTFCVSRDRRRRVRGRGLRCATAACRLALLCLFELRAVEAIAAGQEALITYGEDKPNSMLLRDYGFVIHGNPHDRVSFADSQGGPDQGQQQQRQQQQNGLNAYSLLEAAGFKGDLTTGDIQPLGTAGDSSGQDDGSICSVSLTVARRRAALLSLPLRKAPGEDGGGGGLFGWASAKAWSESGRAPPAPLAAAAVPAERAAVAALRGRLREELAALPTSIEADLGHLLDFQRPAAAFASGGAPNSGGGGGGALGTVKGSRQRRETALRARLERKLLMQEAIRVLESYDLALAGR</sequence>
<protein>
    <recommendedName>
        <fullName evidence="4">SET domain-containing protein</fullName>
    </recommendedName>
</protein>
<dbReference type="OrthoDB" id="341421at2759"/>
<accession>A0A0D2LNJ3</accession>
<dbReference type="EMBL" id="KK100228">
    <property type="protein sequence ID" value="KIZ07844.1"/>
    <property type="molecule type" value="Genomic_DNA"/>
</dbReference>
<organism evidence="2 3">
    <name type="scientific">Monoraphidium neglectum</name>
    <dbReference type="NCBI Taxonomy" id="145388"/>
    <lineage>
        <taxon>Eukaryota</taxon>
        <taxon>Viridiplantae</taxon>
        <taxon>Chlorophyta</taxon>
        <taxon>core chlorophytes</taxon>
        <taxon>Chlorophyceae</taxon>
        <taxon>CS clade</taxon>
        <taxon>Sphaeropleales</taxon>
        <taxon>Selenastraceae</taxon>
        <taxon>Monoraphidium</taxon>
    </lineage>
</organism>
<reference evidence="2 3" key="1">
    <citation type="journal article" date="2013" name="BMC Genomics">
        <title>Reconstruction of the lipid metabolism for the microalga Monoraphidium neglectum from its genome sequence reveals characteristics suitable for biofuel production.</title>
        <authorList>
            <person name="Bogen C."/>
            <person name="Al-Dilaimi A."/>
            <person name="Albersmeier A."/>
            <person name="Wichmann J."/>
            <person name="Grundmann M."/>
            <person name="Rupp O."/>
            <person name="Lauersen K.J."/>
            <person name="Blifernez-Klassen O."/>
            <person name="Kalinowski J."/>
            <person name="Goesmann A."/>
            <person name="Mussgnug J.H."/>
            <person name="Kruse O."/>
        </authorList>
    </citation>
    <scope>NUCLEOTIDE SEQUENCE [LARGE SCALE GENOMIC DNA]</scope>
    <source>
        <strain evidence="2 3">SAG 48.87</strain>
    </source>
</reference>
<dbReference type="KEGG" id="mng:MNEG_0097"/>
<dbReference type="Proteomes" id="UP000054498">
    <property type="component" value="Unassembled WGS sequence"/>
</dbReference>
<evidence type="ECO:0000313" key="3">
    <source>
        <dbReference type="Proteomes" id="UP000054498"/>
    </source>
</evidence>
<feature type="region of interest" description="Disordered" evidence="1">
    <location>
        <begin position="468"/>
        <end position="490"/>
    </location>
</feature>
<keyword evidence="3" id="KW-1185">Reference proteome</keyword>
<dbReference type="AlphaFoldDB" id="A0A0D2LNJ3"/>
<dbReference type="CDD" id="cd10527">
    <property type="entry name" value="SET_LSMT"/>
    <property type="match status" value="1"/>
</dbReference>
<proteinExistence type="predicted"/>
<feature type="region of interest" description="Disordered" evidence="1">
    <location>
        <begin position="305"/>
        <end position="327"/>
    </location>
</feature>
<evidence type="ECO:0008006" key="4">
    <source>
        <dbReference type="Google" id="ProtNLM"/>
    </source>
</evidence>
<dbReference type="STRING" id="145388.A0A0D2LNJ3"/>
<feature type="compositionally biased region" description="Low complexity" evidence="1">
    <location>
        <begin position="312"/>
        <end position="327"/>
    </location>
</feature>
<evidence type="ECO:0000313" key="2">
    <source>
        <dbReference type="EMBL" id="KIZ07844.1"/>
    </source>
</evidence>
<dbReference type="GeneID" id="25726215"/>
<name>A0A0D2LNJ3_9CHLO</name>
<dbReference type="PANTHER" id="PTHR13271">
    <property type="entry name" value="UNCHARACTERIZED PUTATIVE METHYLTRANSFERASE"/>
    <property type="match status" value="1"/>
</dbReference>
<feature type="compositionally biased region" description="Gly residues" evidence="1">
    <location>
        <begin position="472"/>
        <end position="482"/>
    </location>
</feature>
<dbReference type="InterPro" id="IPR050600">
    <property type="entry name" value="SETD3_SETD6_MTase"/>
</dbReference>
<dbReference type="GO" id="GO:0016279">
    <property type="term" value="F:protein-lysine N-methyltransferase activity"/>
    <property type="evidence" value="ECO:0007669"/>
    <property type="project" value="TreeGrafter"/>
</dbReference>
<dbReference type="SUPFAM" id="SSF82199">
    <property type="entry name" value="SET domain"/>
    <property type="match status" value="1"/>
</dbReference>
<dbReference type="Gene3D" id="3.90.1410.10">
    <property type="entry name" value="set domain protein methyltransferase, domain 1"/>
    <property type="match status" value="1"/>
</dbReference>
<dbReference type="RefSeq" id="XP_013906863.1">
    <property type="nucleotide sequence ID" value="XM_014051409.1"/>
</dbReference>